<feature type="binding site" evidence="4">
    <location>
        <position position="331"/>
    </location>
    <ligand>
        <name>S-adenosyl-L-methionine</name>
        <dbReference type="ChEBI" id="CHEBI:59789"/>
    </ligand>
</feature>
<dbReference type="RefSeq" id="WP_302037703.1">
    <property type="nucleotide sequence ID" value="NZ_JAUKPO010000005.1"/>
</dbReference>
<dbReference type="PROSITE" id="PS51687">
    <property type="entry name" value="SAM_MT_RNA_M5U"/>
    <property type="match status" value="1"/>
</dbReference>
<dbReference type="InterPro" id="IPR030391">
    <property type="entry name" value="MeTrfase_TrmA_CS"/>
</dbReference>
<dbReference type="InterPro" id="IPR029063">
    <property type="entry name" value="SAM-dependent_MTases_sf"/>
</dbReference>
<keyword evidence="2 4" id="KW-0808">Transferase</keyword>
<keyword evidence="3 4" id="KW-0949">S-adenosyl-L-methionine</keyword>
<dbReference type="InterPro" id="IPR010280">
    <property type="entry name" value="U5_MeTrfase_fam"/>
</dbReference>
<dbReference type="EC" id="2.1.1.190" evidence="7"/>
<dbReference type="InterPro" id="IPR002792">
    <property type="entry name" value="TRAM_dom"/>
</dbReference>
<dbReference type="PROSITE" id="PS50926">
    <property type="entry name" value="TRAM"/>
    <property type="match status" value="1"/>
</dbReference>
<dbReference type="InterPro" id="IPR030390">
    <property type="entry name" value="MeTrfase_TrmA_AS"/>
</dbReference>
<evidence type="ECO:0000256" key="3">
    <source>
        <dbReference type="ARBA" id="ARBA00022691"/>
    </source>
</evidence>
<dbReference type="Gene3D" id="2.40.50.1070">
    <property type="match status" value="1"/>
</dbReference>
<evidence type="ECO:0000256" key="2">
    <source>
        <dbReference type="ARBA" id="ARBA00022679"/>
    </source>
</evidence>
<dbReference type="GO" id="GO:0032259">
    <property type="term" value="P:methylation"/>
    <property type="evidence" value="ECO:0007669"/>
    <property type="project" value="UniProtKB-KW"/>
</dbReference>
<sequence>MRKNNKEKFPLLEKIPITGIAAEGKCIARTLDMVIFVEGVAAPGDIADLRITRKKKNFIEAVPVRFHQYSSQRVEAFCEHFGVCGGCKWQHIPYQGQLAYKQQQVIDNLERIAKVPLPEIQPILPSAQTQYYRNKLEFTFSPNRWLTNEDIQSDKQFDRRTLGFHIPKRFDKILDIAHCYLQPEPSNPIRLAVKDYARKHNLSFFDNVKNEGFLRNLIIRTSGTGEIMVILQVYHDDQPVIRELLSYLLSQFPEITSLQYVINPKGNDTFHDLEVHLFAGKPFIMEQMENLQFRVGPKSFYQTNSLQAYELYKITRDYASLQGHEIVYDLYTGTGTIANFVAHQAKKVVGLEYVAMSIEDAKVNSQINQITNTAFLAGDMKHLLTEELFSQHGKPDVVITDPPRAGMDPQVIDMLLLAAPEKIVYVSCNPATQARDIALLDAKYAVKAVQPVDMFPHTYHVENIALLVKK</sequence>
<feature type="active site" description="Nucleophile" evidence="4">
    <location>
        <position position="428"/>
    </location>
</feature>
<evidence type="ECO:0000256" key="5">
    <source>
        <dbReference type="PROSITE-ProRule" id="PRU10015"/>
    </source>
</evidence>
<accession>A0ABT8R4M9</accession>
<dbReference type="PROSITE" id="PS01231">
    <property type="entry name" value="TRMA_2"/>
    <property type="match status" value="1"/>
</dbReference>
<dbReference type="SUPFAM" id="SSF53335">
    <property type="entry name" value="S-adenosyl-L-methionine-dependent methyltransferases"/>
    <property type="match status" value="1"/>
</dbReference>
<name>A0ABT8R4M9_9BACT</name>
<dbReference type="NCBIfam" id="TIGR00479">
    <property type="entry name" value="rumA"/>
    <property type="match status" value="1"/>
</dbReference>
<gene>
    <name evidence="7" type="primary">rlmD</name>
    <name evidence="7" type="ORF">Q0590_11580</name>
</gene>
<dbReference type="PROSITE" id="PS01230">
    <property type="entry name" value="TRMA_1"/>
    <property type="match status" value="1"/>
</dbReference>
<dbReference type="CDD" id="cd02440">
    <property type="entry name" value="AdoMet_MTases"/>
    <property type="match status" value="1"/>
</dbReference>
<keyword evidence="8" id="KW-1185">Reference proteome</keyword>
<feature type="domain" description="TRAM" evidence="6">
    <location>
        <begin position="3"/>
        <end position="65"/>
    </location>
</feature>
<dbReference type="PANTHER" id="PTHR11061">
    <property type="entry name" value="RNA M5U METHYLTRANSFERASE"/>
    <property type="match status" value="1"/>
</dbReference>
<reference evidence="7" key="1">
    <citation type="submission" date="2023-07" db="EMBL/GenBank/DDBJ databases">
        <title>The genome sequence of Rhodocytophaga aerolata KACC 12507.</title>
        <authorList>
            <person name="Zhang X."/>
        </authorList>
    </citation>
    <scope>NUCLEOTIDE SEQUENCE</scope>
    <source>
        <strain evidence="7">KACC 12507</strain>
    </source>
</reference>
<evidence type="ECO:0000259" key="6">
    <source>
        <dbReference type="PROSITE" id="PS50926"/>
    </source>
</evidence>
<feature type="binding site" evidence="4">
    <location>
        <position position="352"/>
    </location>
    <ligand>
        <name>S-adenosyl-L-methionine</name>
        <dbReference type="ChEBI" id="CHEBI:59789"/>
    </ligand>
</feature>
<evidence type="ECO:0000256" key="1">
    <source>
        <dbReference type="ARBA" id="ARBA00022603"/>
    </source>
</evidence>
<comment type="caution">
    <text evidence="7">The sequence shown here is derived from an EMBL/GenBank/DDBJ whole genome shotgun (WGS) entry which is preliminary data.</text>
</comment>
<keyword evidence="1 4" id="KW-0489">Methyltransferase</keyword>
<dbReference type="PANTHER" id="PTHR11061:SF30">
    <property type="entry name" value="TRNA (URACIL(54)-C(5))-METHYLTRANSFERASE"/>
    <property type="match status" value="1"/>
</dbReference>
<dbReference type="SUPFAM" id="SSF50249">
    <property type="entry name" value="Nucleic acid-binding proteins"/>
    <property type="match status" value="1"/>
</dbReference>
<dbReference type="GO" id="GO:0008168">
    <property type="term" value="F:methyltransferase activity"/>
    <property type="evidence" value="ECO:0007669"/>
    <property type="project" value="UniProtKB-KW"/>
</dbReference>
<feature type="binding site" evidence="4">
    <location>
        <position position="302"/>
    </location>
    <ligand>
        <name>S-adenosyl-L-methionine</name>
        <dbReference type="ChEBI" id="CHEBI:59789"/>
    </ligand>
</feature>
<comment type="similarity">
    <text evidence="4">Belongs to the class I-like SAM-binding methyltransferase superfamily. RNA M5U methyltransferase family.</text>
</comment>
<organism evidence="7 8">
    <name type="scientific">Rhodocytophaga aerolata</name>
    <dbReference type="NCBI Taxonomy" id="455078"/>
    <lineage>
        <taxon>Bacteria</taxon>
        <taxon>Pseudomonadati</taxon>
        <taxon>Bacteroidota</taxon>
        <taxon>Cytophagia</taxon>
        <taxon>Cytophagales</taxon>
        <taxon>Rhodocytophagaceae</taxon>
        <taxon>Rhodocytophaga</taxon>
    </lineage>
</organism>
<protein>
    <submittedName>
        <fullName evidence="7">23S rRNA (Uracil(1939)-C(5))-methyltransferase RlmD</fullName>
        <ecNumber evidence="7">2.1.1.190</ecNumber>
    </submittedName>
</protein>
<feature type="binding site" evidence="4">
    <location>
        <position position="401"/>
    </location>
    <ligand>
        <name>S-adenosyl-L-methionine</name>
        <dbReference type="ChEBI" id="CHEBI:59789"/>
    </ligand>
</feature>
<dbReference type="Pfam" id="PF05958">
    <property type="entry name" value="tRNA_U5-meth_tr"/>
    <property type="match status" value="1"/>
</dbReference>
<dbReference type="Proteomes" id="UP001168528">
    <property type="component" value="Unassembled WGS sequence"/>
</dbReference>
<proteinExistence type="inferred from homology"/>
<feature type="active site" evidence="5">
    <location>
        <position position="428"/>
    </location>
</feature>
<dbReference type="Gene3D" id="3.40.50.150">
    <property type="entry name" value="Vaccinia Virus protein VP39"/>
    <property type="match status" value="1"/>
</dbReference>
<evidence type="ECO:0000313" key="8">
    <source>
        <dbReference type="Proteomes" id="UP001168528"/>
    </source>
</evidence>
<dbReference type="Gene3D" id="2.40.50.140">
    <property type="entry name" value="Nucleic acid-binding proteins"/>
    <property type="match status" value="1"/>
</dbReference>
<evidence type="ECO:0000313" key="7">
    <source>
        <dbReference type="EMBL" id="MDO1446899.1"/>
    </source>
</evidence>
<dbReference type="InterPro" id="IPR012340">
    <property type="entry name" value="NA-bd_OB-fold"/>
</dbReference>
<evidence type="ECO:0000256" key="4">
    <source>
        <dbReference type="PROSITE-ProRule" id="PRU01024"/>
    </source>
</evidence>
<dbReference type="EMBL" id="JAUKPO010000005">
    <property type="protein sequence ID" value="MDO1446899.1"/>
    <property type="molecule type" value="Genomic_DNA"/>
</dbReference>